<comment type="caution">
    <text evidence="3">The sequence shown here is derived from an EMBL/GenBank/DDBJ whole genome shotgun (WGS) entry which is preliminary data.</text>
</comment>
<evidence type="ECO:0000313" key="3">
    <source>
        <dbReference type="EMBL" id="PLW48886.1"/>
    </source>
</evidence>
<feature type="compositionally biased region" description="Acidic residues" evidence="1">
    <location>
        <begin position="908"/>
        <end position="917"/>
    </location>
</feature>
<dbReference type="Pfam" id="PF18758">
    <property type="entry name" value="KDZ"/>
    <property type="match status" value="1"/>
</dbReference>
<organism evidence="3 4">
    <name type="scientific">Puccinia coronata f. sp. avenae</name>
    <dbReference type="NCBI Taxonomy" id="200324"/>
    <lineage>
        <taxon>Eukaryota</taxon>
        <taxon>Fungi</taxon>
        <taxon>Dikarya</taxon>
        <taxon>Basidiomycota</taxon>
        <taxon>Pucciniomycotina</taxon>
        <taxon>Pucciniomycetes</taxon>
        <taxon>Pucciniales</taxon>
        <taxon>Pucciniaceae</taxon>
        <taxon>Puccinia</taxon>
    </lineage>
</organism>
<gene>
    <name evidence="3" type="ORF">PCASD_02827</name>
</gene>
<sequence length="935" mass="107581">MRSLQRLEALHRGELPLPSSSRALQEHLDSLQETNHGLQETNHDDIATNENWDTFDNGEWETFEETLAQPVTSLSQRIHDFNSLCQRERLIKNWNNNISQLHGVYMLLKIKTGNWTFDNAFDSMEDEFCKCTHFTYRTIDVFDLMWQKRIRQRFCKCIPDVVRLLTLGYIASSPVRPRTAFLVRLLKFHNLAWQWCNVSALPFTELISQWVEELSGKLRSTDKRRDLRKNFSASVDIFRKLLLMTSEVVNSSLQLSKTEILARTNFAGCFGPTSPGDNYTPRSSVKDSLVVCLDGNFQHRHNAKAGASAPLSIPPVFLDPKRVDSMRDNIANLAVLDEPVDPCVESHKAANDKRCETTWKGCDDTGLMGCCCRHDQVLYLANIHRSGEQRCLPLAILKKLFEDLDNSRPVGVLYDIGCSLKKFLHLKDSLQFGTSVFHAYAHEWKCQIKFNPRYNVGWGLSDGEGLERLWSSLSPLVRTLRYSSRNHRLAALSHRCLFHNSEGQASLILWLRKKYSAAKCRRHQAKGTLADLLQQVNPFASNGSHYTQQFFRDQWEQEVQYLDRITDEENERRTKLTKLLEKEEALKKLRQVLETKDWTTKAELIERIIDEINQTEVCQRELAGQLGILYSSNTTNINKEKSDLLIWSAKRELYAKAVDIKGVRQPIDESRTRGRRVGTKLKEKIFESIKKRKAAVLRIIVKYNDRYEAHLRKFNPAVSFVPLTWDLFVSLKLDDPFWDDTAYCGSRAPWAVSLHVREGIRTVHIIDRAEEELDLVAQELGRAMSWAVDFSSKLDTLASQIYNLPPDSEIEVTPTRVGTLDLQASHHVLKFELYLQLEIHHEMMRSWASDVEWLWSKTRGVGSFHAWFQRIGQLDAYLGSTRDAPEDEDPAPDSVELDEALQEQEFLDEADDGELAEDSNVNEMVGGDGWETDPD</sequence>
<accession>A0A2N5VG61</accession>
<proteinExistence type="predicted"/>
<dbReference type="PANTHER" id="PTHR33096">
    <property type="entry name" value="CXC2 DOMAIN-CONTAINING PROTEIN"/>
    <property type="match status" value="1"/>
</dbReference>
<dbReference type="Pfam" id="PF18802">
    <property type="entry name" value="CxC1"/>
    <property type="match status" value="1"/>
</dbReference>
<name>A0A2N5VG61_9BASI</name>
<reference evidence="3 4" key="1">
    <citation type="submission" date="2017-11" db="EMBL/GenBank/DDBJ databases">
        <title>De novo assembly and phasing of dikaryotic genomes from two isolates of Puccinia coronata f. sp. avenae, the causal agent of oat crown rust.</title>
        <authorList>
            <person name="Miller M.E."/>
            <person name="Zhang Y."/>
            <person name="Omidvar V."/>
            <person name="Sperschneider J."/>
            <person name="Schwessinger B."/>
            <person name="Raley C."/>
            <person name="Palmer J.M."/>
            <person name="Garnica D."/>
            <person name="Upadhyaya N."/>
            <person name="Rathjen J."/>
            <person name="Taylor J.M."/>
            <person name="Park R.F."/>
            <person name="Dodds P.N."/>
            <person name="Hirsch C.D."/>
            <person name="Kianian S.F."/>
            <person name="Figueroa M."/>
        </authorList>
    </citation>
    <scope>NUCLEOTIDE SEQUENCE [LARGE SCALE GENOMIC DNA]</scope>
    <source>
        <strain evidence="3">12SD80</strain>
    </source>
</reference>
<evidence type="ECO:0000259" key="2">
    <source>
        <dbReference type="Pfam" id="PF18802"/>
    </source>
</evidence>
<dbReference type="PANTHER" id="PTHR33096:SF1">
    <property type="entry name" value="CXC1-LIKE CYSTEINE CLUSTER ASSOCIATED WITH KDZ TRANSPOSASES DOMAIN-CONTAINING PROTEIN"/>
    <property type="match status" value="1"/>
</dbReference>
<evidence type="ECO:0000256" key="1">
    <source>
        <dbReference type="SAM" id="MobiDB-lite"/>
    </source>
</evidence>
<dbReference type="AlphaFoldDB" id="A0A2N5VG61"/>
<feature type="region of interest" description="Disordered" evidence="1">
    <location>
        <begin position="908"/>
        <end position="935"/>
    </location>
</feature>
<dbReference type="InterPro" id="IPR041320">
    <property type="entry name" value="CxC1"/>
</dbReference>
<dbReference type="Proteomes" id="UP000235392">
    <property type="component" value="Unassembled WGS sequence"/>
</dbReference>
<dbReference type="EMBL" id="PGCI01000020">
    <property type="protein sequence ID" value="PLW48886.1"/>
    <property type="molecule type" value="Genomic_DNA"/>
</dbReference>
<dbReference type="InterPro" id="IPR040521">
    <property type="entry name" value="KDZ"/>
</dbReference>
<protein>
    <recommendedName>
        <fullName evidence="2">CxC1-like cysteine cluster associated with KDZ transposases domain-containing protein</fullName>
    </recommendedName>
</protein>
<feature type="domain" description="CxC1-like cysteine cluster associated with KDZ transposases" evidence="2">
    <location>
        <begin position="114"/>
        <end position="215"/>
    </location>
</feature>
<evidence type="ECO:0000313" key="4">
    <source>
        <dbReference type="Proteomes" id="UP000235392"/>
    </source>
</evidence>